<name>A0A0N1I1N4_LEPSE</name>
<dbReference type="OMA" id="EREPHYW"/>
<comment type="caution">
    <text evidence="2">The sequence shown here is derived from an EMBL/GenBank/DDBJ whole genome shotgun (WGS) entry which is preliminary data.</text>
</comment>
<organism evidence="2 3">
    <name type="scientific">Leptomonas seymouri</name>
    <dbReference type="NCBI Taxonomy" id="5684"/>
    <lineage>
        <taxon>Eukaryota</taxon>
        <taxon>Discoba</taxon>
        <taxon>Euglenozoa</taxon>
        <taxon>Kinetoplastea</taxon>
        <taxon>Metakinetoplastina</taxon>
        <taxon>Trypanosomatida</taxon>
        <taxon>Trypanosomatidae</taxon>
        <taxon>Leishmaniinae</taxon>
        <taxon>Leptomonas</taxon>
    </lineage>
</organism>
<evidence type="ECO:0000256" key="1">
    <source>
        <dbReference type="SAM" id="MobiDB-lite"/>
    </source>
</evidence>
<feature type="region of interest" description="Disordered" evidence="1">
    <location>
        <begin position="40"/>
        <end position="78"/>
    </location>
</feature>
<reference evidence="2 3" key="1">
    <citation type="journal article" date="2015" name="PLoS Pathog.">
        <title>Leptomonas seymouri: Adaptations to the Dixenous Life Cycle Analyzed by Genome Sequencing, Transcriptome Profiling and Co-infection with Leishmania donovani.</title>
        <authorList>
            <person name="Kraeva N."/>
            <person name="Butenko A."/>
            <person name="Hlavacova J."/>
            <person name="Kostygov A."/>
            <person name="Myskova J."/>
            <person name="Grybchuk D."/>
            <person name="Lestinova T."/>
            <person name="Votypka J."/>
            <person name="Volf P."/>
            <person name="Opperdoes F."/>
            <person name="Flegontov P."/>
            <person name="Lukes J."/>
            <person name="Yurchenko V."/>
        </authorList>
    </citation>
    <scope>NUCLEOTIDE SEQUENCE [LARGE SCALE GENOMIC DNA]</scope>
    <source>
        <strain evidence="2 3">ATCC 30220</strain>
    </source>
</reference>
<gene>
    <name evidence="2" type="ORF">ABL78_6694</name>
</gene>
<sequence length="202" mass="23023">MSATVNAFASHQARSSMLVERERALDARRTALMEMRQMVNSLATENRTREEQLAGERSRFNERKSAQDAKLSAKEAEARGQQARVAELEQEEERLVSAIAQREAETAAASAEVERRRDLEATLREARDALNRSKFSLEEQDAKMMRLETRLARQELMTDKRHAQLAEREPHYWFPRVAEAEKSAALEDTAGESVYLVDELTG</sequence>
<protein>
    <submittedName>
        <fullName evidence="2">Uncharacterized protein</fullName>
    </submittedName>
</protein>
<proteinExistence type="predicted"/>
<dbReference type="VEuPathDB" id="TriTrypDB:Lsey_0275_0090"/>
<evidence type="ECO:0000313" key="3">
    <source>
        <dbReference type="Proteomes" id="UP000038009"/>
    </source>
</evidence>
<dbReference type="OrthoDB" id="277887at2759"/>
<evidence type="ECO:0000313" key="2">
    <source>
        <dbReference type="EMBL" id="KPI84260.1"/>
    </source>
</evidence>
<keyword evidence="3" id="KW-1185">Reference proteome</keyword>
<dbReference type="AlphaFoldDB" id="A0A0N1I1N4"/>
<dbReference type="Proteomes" id="UP000038009">
    <property type="component" value="Unassembled WGS sequence"/>
</dbReference>
<accession>A0A0N1I1N4</accession>
<dbReference type="EMBL" id="LJSK01000275">
    <property type="protein sequence ID" value="KPI84260.1"/>
    <property type="molecule type" value="Genomic_DNA"/>
</dbReference>
<feature type="compositionally biased region" description="Basic and acidic residues" evidence="1">
    <location>
        <begin position="46"/>
        <end position="78"/>
    </location>
</feature>